<dbReference type="PATRIC" id="fig|1813736.3.peg.4593"/>
<dbReference type="RefSeq" id="WP_110172686.1">
    <property type="nucleotide sequence ID" value="NZ_CP015136.1"/>
</dbReference>
<keyword evidence="4" id="KW-1185">Reference proteome</keyword>
<comment type="similarity">
    <text evidence="1">Belongs to the myo-inositol 1-phosphate synthase family.</text>
</comment>
<dbReference type="STRING" id="1855912.LuPra_04354"/>
<dbReference type="Proteomes" id="UP000076079">
    <property type="component" value="Chromosome"/>
</dbReference>
<dbReference type="GO" id="GO:0008654">
    <property type="term" value="P:phospholipid biosynthetic process"/>
    <property type="evidence" value="ECO:0007669"/>
    <property type="project" value="InterPro"/>
</dbReference>
<keyword evidence="3" id="KW-0413">Isomerase</keyword>
<name>A0A143PTE5_LUTPR</name>
<dbReference type="EC" id="5.5.1.4" evidence="3"/>
<protein>
    <submittedName>
        <fullName evidence="3">Inositol-3-phosphate synthase</fullName>
        <ecNumber evidence="3">5.5.1.4</ecNumber>
    </submittedName>
</protein>
<dbReference type="Gene3D" id="3.40.50.720">
    <property type="entry name" value="NAD(P)-binding Rossmann-like Domain"/>
    <property type="match status" value="1"/>
</dbReference>
<dbReference type="AlphaFoldDB" id="A0A143PTE5"/>
<dbReference type="KEGG" id="abac:LuPra_04354"/>
<dbReference type="Gene3D" id="3.30.360.10">
    <property type="entry name" value="Dihydrodipicolinate Reductase, domain 2"/>
    <property type="match status" value="1"/>
</dbReference>
<dbReference type="OrthoDB" id="729130at2"/>
<sequence>MPARHIAPATGRLGILTPGLGAVASTFIAGVLAARKGLMPPIGSLSQMAHIRLGTRDEQRNPLIREFVPLASLDDLVFGGWDPITTTALEAARTAGVLRGEDLAPLASELEAIVPMDAVFDRRWVSRLEGVRVKPLSSKREQAQALIDDIARFKAEQACDRLVMVWCGSTEAYQEPSAVHASVAAFAQGLEDDDPNISPSQIYAWAALQSGVPFANGAPNLTLDLPCMIELAQTCGVPIAGKDFKTGQTWMKTLLAPGIKARMLGLRGWYSTNILGNRDGEVLDAPENFKSKEVSKLGVLDAILQPSVYPDLYGQIDHVVRINYYPPRGDNKEGWDNIDIFGWLGYPMQIKVDFLCRDSILAAPIVLDLALFLDLAARAGSGGVQEWLSFYLKAPQAAGRTPAEHDLFIQQTKLKNTLREWMGELPVTHSEAG</sequence>
<dbReference type="InterPro" id="IPR013021">
    <property type="entry name" value="Myo-inos-1-P_Synthase_GAPDH"/>
</dbReference>
<evidence type="ECO:0000313" key="4">
    <source>
        <dbReference type="Proteomes" id="UP000076079"/>
    </source>
</evidence>
<dbReference type="Pfam" id="PF01658">
    <property type="entry name" value="Inos-1-P_synth"/>
    <property type="match status" value="1"/>
</dbReference>
<feature type="domain" description="Myo-inositol-1-phosphate synthase GAPDH-like" evidence="2">
    <location>
        <begin position="247"/>
        <end position="359"/>
    </location>
</feature>
<dbReference type="Pfam" id="PF07994">
    <property type="entry name" value="NAD_binding_5"/>
    <property type="match status" value="1"/>
</dbReference>
<dbReference type="SUPFAM" id="SSF51735">
    <property type="entry name" value="NAD(P)-binding Rossmann-fold domains"/>
    <property type="match status" value="1"/>
</dbReference>
<dbReference type="GO" id="GO:0006021">
    <property type="term" value="P:inositol biosynthetic process"/>
    <property type="evidence" value="ECO:0007669"/>
    <property type="project" value="InterPro"/>
</dbReference>
<evidence type="ECO:0000256" key="1">
    <source>
        <dbReference type="ARBA" id="ARBA00010813"/>
    </source>
</evidence>
<reference evidence="3 4" key="1">
    <citation type="journal article" date="2016" name="Genome Announc.">
        <title>First Complete Genome Sequence of a Subdivision 6 Acidobacterium Strain.</title>
        <authorList>
            <person name="Huang S."/>
            <person name="Vieira S."/>
            <person name="Bunk B."/>
            <person name="Riedel T."/>
            <person name="Sproer C."/>
            <person name="Overmann J."/>
        </authorList>
    </citation>
    <scope>NUCLEOTIDE SEQUENCE [LARGE SCALE GENOMIC DNA]</scope>
    <source>
        <strain evidence="4">DSM 100886 HEG_-6_39</strain>
    </source>
</reference>
<dbReference type="PANTHER" id="PTHR11510">
    <property type="entry name" value="MYO-INOSITOL-1 PHOSPHATE SYNTHASE"/>
    <property type="match status" value="1"/>
</dbReference>
<dbReference type="InterPro" id="IPR036291">
    <property type="entry name" value="NAD(P)-bd_dom_sf"/>
</dbReference>
<dbReference type="InterPro" id="IPR002587">
    <property type="entry name" value="Myo-inos-1-P_Synthase"/>
</dbReference>
<dbReference type="PIRSF" id="PIRSF015578">
    <property type="entry name" value="Myoinos-ppht_syn"/>
    <property type="match status" value="1"/>
</dbReference>
<evidence type="ECO:0000259" key="2">
    <source>
        <dbReference type="Pfam" id="PF01658"/>
    </source>
</evidence>
<reference evidence="4" key="2">
    <citation type="submission" date="2016-04" db="EMBL/GenBank/DDBJ databases">
        <title>First Complete Genome Sequence of a Subdivision 6 Acidobacterium.</title>
        <authorList>
            <person name="Huang S."/>
            <person name="Vieira S."/>
            <person name="Bunk B."/>
            <person name="Riedel T."/>
            <person name="Sproeer C."/>
            <person name="Overmann J."/>
        </authorList>
    </citation>
    <scope>NUCLEOTIDE SEQUENCE [LARGE SCALE GENOMIC DNA]</scope>
    <source>
        <strain evidence="4">DSM 100886 HEG_-6_39</strain>
    </source>
</reference>
<organism evidence="3 4">
    <name type="scientific">Luteitalea pratensis</name>
    <dbReference type="NCBI Taxonomy" id="1855912"/>
    <lineage>
        <taxon>Bacteria</taxon>
        <taxon>Pseudomonadati</taxon>
        <taxon>Acidobacteriota</taxon>
        <taxon>Vicinamibacteria</taxon>
        <taxon>Vicinamibacterales</taxon>
        <taxon>Vicinamibacteraceae</taxon>
        <taxon>Luteitalea</taxon>
    </lineage>
</organism>
<accession>A0A143PTE5</accession>
<evidence type="ECO:0000313" key="3">
    <source>
        <dbReference type="EMBL" id="AMY11109.1"/>
    </source>
</evidence>
<dbReference type="EMBL" id="CP015136">
    <property type="protein sequence ID" value="AMY11109.1"/>
    <property type="molecule type" value="Genomic_DNA"/>
</dbReference>
<dbReference type="SUPFAM" id="SSF55347">
    <property type="entry name" value="Glyceraldehyde-3-phosphate dehydrogenase-like, C-terminal domain"/>
    <property type="match status" value="1"/>
</dbReference>
<gene>
    <name evidence="3" type="primary">ino1</name>
    <name evidence="3" type="ORF">LuPra_04354</name>
</gene>
<dbReference type="GO" id="GO:0004512">
    <property type="term" value="F:inositol-3-phosphate synthase activity"/>
    <property type="evidence" value="ECO:0007669"/>
    <property type="project" value="UniProtKB-EC"/>
</dbReference>
<proteinExistence type="inferred from homology"/>